<dbReference type="EMBL" id="MQVR01000076">
    <property type="protein sequence ID" value="OKL53228.1"/>
    <property type="molecule type" value="Genomic_DNA"/>
</dbReference>
<name>A0A1Q5Q023_9ACTO</name>
<dbReference type="Proteomes" id="UP000185628">
    <property type="component" value="Unassembled WGS sequence"/>
</dbReference>
<proteinExistence type="predicted"/>
<sequence>MAHAGRIEKIQGIAAAMAGALCEVLIEMQFASGIGGDEGQQFLGDRLLRRVRGRWRNARSETPGEYCDPSGRTRGPRFGHLNSSL</sequence>
<protein>
    <submittedName>
        <fullName evidence="2">Uncharacterized protein</fullName>
    </submittedName>
</protein>
<keyword evidence="3" id="KW-1185">Reference proteome</keyword>
<reference evidence="3" key="1">
    <citation type="submission" date="2016-12" db="EMBL/GenBank/DDBJ databases">
        <authorList>
            <person name="Meng X."/>
        </authorList>
    </citation>
    <scope>NUCLEOTIDE SEQUENCE [LARGE SCALE GENOMIC DNA]</scope>
    <source>
        <strain evidence="3">DSM 19116</strain>
    </source>
</reference>
<comment type="caution">
    <text evidence="2">The sequence shown here is derived from an EMBL/GenBank/DDBJ whole genome shotgun (WGS) entry which is preliminary data.</text>
</comment>
<organism evidence="2 3">
    <name type="scientific">Bowdeniella nasicola</name>
    <dbReference type="NCBI Taxonomy" id="208480"/>
    <lineage>
        <taxon>Bacteria</taxon>
        <taxon>Bacillati</taxon>
        <taxon>Actinomycetota</taxon>
        <taxon>Actinomycetes</taxon>
        <taxon>Actinomycetales</taxon>
        <taxon>Actinomycetaceae</taxon>
        <taxon>Bowdeniella</taxon>
    </lineage>
</organism>
<evidence type="ECO:0000313" key="3">
    <source>
        <dbReference type="Proteomes" id="UP000185628"/>
    </source>
</evidence>
<feature type="region of interest" description="Disordered" evidence="1">
    <location>
        <begin position="59"/>
        <end position="85"/>
    </location>
</feature>
<gene>
    <name evidence="2" type="ORF">BSZ39_10620</name>
</gene>
<evidence type="ECO:0000256" key="1">
    <source>
        <dbReference type="SAM" id="MobiDB-lite"/>
    </source>
</evidence>
<dbReference type="AlphaFoldDB" id="A0A1Q5Q023"/>
<dbReference type="RefSeq" id="WP_073717308.1">
    <property type="nucleotide sequence ID" value="NZ_MQVR01000076.1"/>
</dbReference>
<evidence type="ECO:0000313" key="2">
    <source>
        <dbReference type="EMBL" id="OKL53228.1"/>
    </source>
</evidence>
<accession>A0A1Q5Q023</accession>